<evidence type="ECO:0000256" key="1">
    <source>
        <dbReference type="SAM" id="MobiDB-lite"/>
    </source>
</evidence>
<reference evidence="2" key="1">
    <citation type="submission" date="2014-07" db="EMBL/GenBank/DDBJ databases">
        <authorList>
            <person name="Martin A.A"/>
            <person name="De Silva N."/>
        </authorList>
    </citation>
    <scope>NUCLEOTIDE SEQUENCE</scope>
</reference>
<dbReference type="WBParaSite" id="SVE_0342300.1">
    <property type="protein sequence ID" value="SVE_0342300.1"/>
    <property type="gene ID" value="SVE_0342300"/>
</dbReference>
<dbReference type="Proteomes" id="UP000035680">
    <property type="component" value="Unassembled WGS sequence"/>
</dbReference>
<accession>A0A0K0F3N9</accession>
<protein>
    <submittedName>
        <fullName evidence="3">Cold and drought-regulated protein CORA-like</fullName>
    </submittedName>
</protein>
<keyword evidence="2" id="KW-1185">Reference proteome</keyword>
<feature type="compositionally biased region" description="Basic residues" evidence="1">
    <location>
        <begin position="104"/>
        <end position="113"/>
    </location>
</feature>
<name>A0A0K0F3N9_STRVS</name>
<evidence type="ECO:0000313" key="2">
    <source>
        <dbReference type="Proteomes" id="UP000035680"/>
    </source>
</evidence>
<reference evidence="3" key="2">
    <citation type="submission" date="2015-08" db="UniProtKB">
        <authorList>
            <consortium name="WormBaseParasite"/>
        </authorList>
    </citation>
    <scope>IDENTIFICATION</scope>
</reference>
<organism evidence="2 3">
    <name type="scientific">Strongyloides venezuelensis</name>
    <name type="common">Threadworm</name>
    <dbReference type="NCBI Taxonomy" id="75913"/>
    <lineage>
        <taxon>Eukaryota</taxon>
        <taxon>Metazoa</taxon>
        <taxon>Ecdysozoa</taxon>
        <taxon>Nematoda</taxon>
        <taxon>Chromadorea</taxon>
        <taxon>Rhabditida</taxon>
        <taxon>Tylenchina</taxon>
        <taxon>Panagrolaimomorpha</taxon>
        <taxon>Strongyloidoidea</taxon>
        <taxon>Strongyloididae</taxon>
        <taxon>Strongyloides</taxon>
    </lineage>
</organism>
<sequence>MNDLTKELKRQLERNYVYEVQENKRLKGQEADNFEGYGNPGSQYGGSYGRYNIGGYNEYKGYSHNGEQCAQEDMAVEDMGPSRKNGYSGAGYRHRGGLYGNYGGRRRGRGRKRPREERPAAFLVFS</sequence>
<evidence type="ECO:0000313" key="3">
    <source>
        <dbReference type="WBParaSite" id="SVE_0342300.1"/>
    </source>
</evidence>
<proteinExistence type="predicted"/>
<dbReference type="AlphaFoldDB" id="A0A0K0F3N9"/>
<feature type="region of interest" description="Disordered" evidence="1">
    <location>
        <begin position="98"/>
        <end position="126"/>
    </location>
</feature>